<name>A0A8D9CEX4_9VIRU</name>
<gene>
    <name evidence="1" type="ORF">SLAVMIC_00291</name>
</gene>
<evidence type="ECO:0000313" key="1">
    <source>
        <dbReference type="EMBL" id="CAG7580189.1"/>
    </source>
</evidence>
<protein>
    <submittedName>
        <fullName evidence="1">Uncharacterized protein</fullName>
    </submittedName>
</protein>
<dbReference type="EMBL" id="OU342829">
    <property type="protein sequence ID" value="CAG7580189.1"/>
    <property type="molecule type" value="Genomic_DNA"/>
</dbReference>
<sequence>MKYLKTFESMREGGRSVETIGAKIRNRLSPYNMLITLIEDEDIPNEEAFKFLEKKIELHKKCLDELEALSHECEIEPSDKWDRYGD</sequence>
<proteinExistence type="predicted"/>
<accession>A0A8D9CEX4</accession>
<reference evidence="1" key="1">
    <citation type="submission" date="2021-06" db="EMBL/GenBank/DDBJ databases">
        <authorList>
            <person name="Gannon L."/>
            <person name="Redgwell R T."/>
            <person name="Michniewski S."/>
            <person name="Harrison D C."/>
            <person name="Millard A."/>
        </authorList>
    </citation>
    <scope>NUCLEOTIDE SEQUENCE</scope>
</reference>
<organism evidence="1">
    <name type="scientific">uncultured marine phage</name>
    <dbReference type="NCBI Taxonomy" id="707152"/>
    <lineage>
        <taxon>Viruses</taxon>
        <taxon>environmental samples</taxon>
    </lineage>
</organism>